<dbReference type="RefSeq" id="WP_101472861.1">
    <property type="nucleotide sequence ID" value="NZ_PJND01000010.1"/>
</dbReference>
<evidence type="ECO:0000313" key="4">
    <source>
        <dbReference type="Proteomes" id="UP000233767"/>
    </source>
</evidence>
<dbReference type="PROSITE" id="PS51257">
    <property type="entry name" value="PROKAR_LIPOPROTEIN"/>
    <property type="match status" value="1"/>
</dbReference>
<comment type="caution">
    <text evidence="3">The sequence shown here is derived from an EMBL/GenBank/DDBJ whole genome shotgun (WGS) entry which is preliminary data.</text>
</comment>
<protein>
    <recommendedName>
        <fullName evidence="6">MmpS family membrane protein</fullName>
    </recommendedName>
</protein>
<evidence type="ECO:0000313" key="5">
    <source>
        <dbReference type="Proteomes" id="UP000275027"/>
    </source>
</evidence>
<evidence type="ECO:0000313" key="3">
    <source>
        <dbReference type="EMBL" id="RLJ23663.1"/>
    </source>
</evidence>
<dbReference type="EMBL" id="RCCB01000014">
    <property type="protein sequence ID" value="RLJ23663.1"/>
    <property type="molecule type" value="Genomic_DNA"/>
</dbReference>
<proteinExistence type="predicted"/>
<keyword evidence="1" id="KW-0732">Signal</keyword>
<reference evidence="3 5" key="2">
    <citation type="submission" date="2018-10" db="EMBL/GenBank/DDBJ databases">
        <title>Genomic Encyclopedia of Archaeal and Bacterial Type Strains, Phase II (KMG-II): from individual species to whole genera.</title>
        <authorList>
            <person name="Goeker M."/>
        </authorList>
    </citation>
    <scope>NUCLEOTIDE SEQUENCE [LARGE SCALE GENOMIC DNA]</scope>
    <source>
        <strain evidence="3 5">DSM 21886</strain>
    </source>
</reference>
<gene>
    <name evidence="2" type="ORF">B0G92_3092</name>
    <name evidence="3" type="ORF">CLV50_2936</name>
</gene>
<name>A0A497UGA5_9FLAO</name>
<evidence type="ECO:0008006" key="6">
    <source>
        <dbReference type="Google" id="ProtNLM"/>
    </source>
</evidence>
<evidence type="ECO:0000313" key="2">
    <source>
        <dbReference type="EMBL" id="PKW20380.1"/>
    </source>
</evidence>
<dbReference type="Gene3D" id="2.60.40.2880">
    <property type="entry name" value="MmpS1-5, C-terminal soluble domain"/>
    <property type="match status" value="1"/>
</dbReference>
<feature type="chain" id="PRO_5041085981" description="MmpS family membrane protein" evidence="1">
    <location>
        <begin position="22"/>
        <end position="136"/>
    </location>
</feature>
<evidence type="ECO:0000256" key="1">
    <source>
        <dbReference type="SAM" id="SignalP"/>
    </source>
</evidence>
<reference evidence="2 4" key="1">
    <citation type="submission" date="2017-12" db="EMBL/GenBank/DDBJ databases">
        <title>Genomic Encyclopedia of Type Strains, Phase III (KMG-III): the genomes of soil and plant-associated and newly described type strains.</title>
        <authorList>
            <person name="Whitman W."/>
        </authorList>
    </citation>
    <scope>NUCLEOTIDE SEQUENCE [LARGE SCALE GENOMIC DNA]</scope>
    <source>
        <strain evidence="2 4">IP-10</strain>
    </source>
</reference>
<dbReference type="EMBL" id="PJND01000010">
    <property type="protein sequence ID" value="PKW20380.1"/>
    <property type="molecule type" value="Genomic_DNA"/>
</dbReference>
<keyword evidence="4" id="KW-1185">Reference proteome</keyword>
<accession>A0A497UGA5</accession>
<dbReference type="InterPro" id="IPR038468">
    <property type="entry name" value="MmpS_C"/>
</dbReference>
<sequence>MKTIKTFFSILLIAITVSCSSDDGDGNPIPTPTPVKTAKFEITGNFTGHIFVVYNNNVTGNTTETVTSLPWSKTIEYPDNVMGIGISGNAVMQNPGVAGQTASLKIYYDNNVVRQSNKIADVNGTFSFESLAFVFP</sequence>
<dbReference type="AlphaFoldDB" id="A0A497UGA5"/>
<dbReference type="Proteomes" id="UP000233767">
    <property type="component" value="Unassembled WGS sequence"/>
</dbReference>
<dbReference type="Proteomes" id="UP000275027">
    <property type="component" value="Unassembled WGS sequence"/>
</dbReference>
<organism evidence="3 5">
    <name type="scientific">Flavobacterium lindanitolerans</name>
    <dbReference type="NCBI Taxonomy" id="428988"/>
    <lineage>
        <taxon>Bacteria</taxon>
        <taxon>Pseudomonadati</taxon>
        <taxon>Bacteroidota</taxon>
        <taxon>Flavobacteriia</taxon>
        <taxon>Flavobacteriales</taxon>
        <taxon>Flavobacteriaceae</taxon>
        <taxon>Flavobacterium</taxon>
    </lineage>
</organism>
<feature type="signal peptide" evidence="1">
    <location>
        <begin position="1"/>
        <end position="21"/>
    </location>
</feature>